<dbReference type="Pfam" id="PF01040">
    <property type="entry name" value="UbiA"/>
    <property type="match status" value="1"/>
</dbReference>
<comment type="subcellular location">
    <subcellularLocation>
        <location evidence="1">Mitochondrion membrane</location>
        <topology evidence="1">Multi-pass membrane protein</topology>
    </subcellularLocation>
</comment>
<dbReference type="InterPro" id="IPR044878">
    <property type="entry name" value="UbiA_sf"/>
</dbReference>
<keyword evidence="9" id="KW-0496">Mitochondrion</keyword>
<dbReference type="NCBIfam" id="TIGR00751">
    <property type="entry name" value="menA"/>
    <property type="match status" value="1"/>
</dbReference>
<dbReference type="AlphaFoldDB" id="A0A182YGX3"/>
<sequence length="307" mass="34006">MPHVTAPLMKFKTYLSALRPWSLSASLMPTLLGTTLAVRVHGYESFGIFTFLCTVLTVVTVHCAGNVVNTYYDFVKGIDDRKADDRTLVDHILSQDEVVTLGVLLYGAGCVGFVFLVYLSPAKLEHLALVYFGGLSSSFLYTGGIGLKYIALGDVLILVIFGPISVLFSYMAQTGYIEWATFLYAIPLALNTEAILHSNNTRDAESDKRVGIVTLAILIGRTCSYVLYAVLLFTPYVIFVVLGMKYSVLFLLPMVTFKQAFAIERQFRNESTLQKVPRQTAKLNLFFGLLYVVACLTAPQLPFIARK</sequence>
<keyword evidence="12" id="KW-1185">Reference proteome</keyword>
<name>A0A182YGX3_ANOST</name>
<evidence type="ECO:0000256" key="10">
    <source>
        <dbReference type="ARBA" id="ARBA00023136"/>
    </source>
</evidence>
<evidence type="ECO:0000313" key="12">
    <source>
        <dbReference type="Proteomes" id="UP000076408"/>
    </source>
</evidence>
<evidence type="ECO:0000256" key="7">
    <source>
        <dbReference type="ARBA" id="ARBA00022692"/>
    </source>
</evidence>
<dbReference type="Proteomes" id="UP000076408">
    <property type="component" value="Unassembled WGS sequence"/>
</dbReference>
<dbReference type="GO" id="GO:0004659">
    <property type="term" value="F:prenyltransferase activity"/>
    <property type="evidence" value="ECO:0007669"/>
    <property type="project" value="UniProtKB-KW"/>
</dbReference>
<dbReference type="PANTHER" id="PTHR13929">
    <property type="entry name" value="1,4-DIHYDROXY-2-NAPHTHOATE OCTAPRENYLTRANSFERASE"/>
    <property type="match status" value="1"/>
</dbReference>
<dbReference type="GO" id="GO:0000139">
    <property type="term" value="C:Golgi membrane"/>
    <property type="evidence" value="ECO:0007669"/>
    <property type="project" value="TreeGrafter"/>
</dbReference>
<evidence type="ECO:0008006" key="13">
    <source>
        <dbReference type="Google" id="ProtNLM"/>
    </source>
</evidence>
<evidence type="ECO:0000313" key="11">
    <source>
        <dbReference type="EnsemblMetazoa" id="ASTEI07709-PA"/>
    </source>
</evidence>
<keyword evidence="7" id="KW-0812">Transmembrane</keyword>
<evidence type="ECO:0000256" key="6">
    <source>
        <dbReference type="ARBA" id="ARBA00022679"/>
    </source>
</evidence>
<dbReference type="GO" id="GO:0005783">
    <property type="term" value="C:endoplasmic reticulum"/>
    <property type="evidence" value="ECO:0007669"/>
    <property type="project" value="TreeGrafter"/>
</dbReference>
<evidence type="ECO:0000256" key="8">
    <source>
        <dbReference type="ARBA" id="ARBA00022989"/>
    </source>
</evidence>
<reference evidence="11" key="2">
    <citation type="submission" date="2020-05" db="UniProtKB">
        <authorList>
            <consortium name="EnsemblMetazoa"/>
        </authorList>
    </citation>
    <scope>IDENTIFICATION</scope>
    <source>
        <strain evidence="11">Indian</strain>
    </source>
</reference>
<evidence type="ECO:0000256" key="5">
    <source>
        <dbReference type="ARBA" id="ARBA00022602"/>
    </source>
</evidence>
<comment type="similarity">
    <text evidence="3">Belongs to the UbiA prenyltransferase family.</text>
</comment>
<dbReference type="GO" id="GO:0009234">
    <property type="term" value="P:menaquinone biosynthetic process"/>
    <property type="evidence" value="ECO:0007669"/>
    <property type="project" value="UniProtKB-UniPathway"/>
</dbReference>
<dbReference type="GO" id="GO:0031966">
    <property type="term" value="C:mitochondrial membrane"/>
    <property type="evidence" value="ECO:0007669"/>
    <property type="project" value="UniProtKB-SubCell"/>
</dbReference>
<evidence type="ECO:0000256" key="1">
    <source>
        <dbReference type="ARBA" id="ARBA00004225"/>
    </source>
</evidence>
<protein>
    <recommendedName>
        <fullName evidence="13">UbiA prenyltransferase domain-containing protein 1</fullName>
    </recommendedName>
</protein>
<organism evidence="11 12">
    <name type="scientific">Anopheles stephensi</name>
    <name type="common">Indo-Pakistan malaria mosquito</name>
    <dbReference type="NCBI Taxonomy" id="30069"/>
    <lineage>
        <taxon>Eukaryota</taxon>
        <taxon>Metazoa</taxon>
        <taxon>Ecdysozoa</taxon>
        <taxon>Arthropoda</taxon>
        <taxon>Hexapoda</taxon>
        <taxon>Insecta</taxon>
        <taxon>Pterygota</taxon>
        <taxon>Neoptera</taxon>
        <taxon>Endopterygota</taxon>
        <taxon>Diptera</taxon>
        <taxon>Nematocera</taxon>
        <taxon>Culicoidea</taxon>
        <taxon>Culicidae</taxon>
        <taxon>Anophelinae</taxon>
        <taxon>Anopheles</taxon>
    </lineage>
</organism>
<dbReference type="VEuPathDB" id="VectorBase:ASTE011699"/>
<accession>A0A182YGX3</accession>
<dbReference type="FunFam" id="1.10.357.140:FF:000005">
    <property type="entry name" value="UbiA prenyltransferase domain-containing protein 1"/>
    <property type="match status" value="1"/>
</dbReference>
<keyword evidence="5" id="KW-0637">Prenyltransferase</keyword>
<keyword evidence="6" id="KW-0808">Transferase</keyword>
<dbReference type="Gene3D" id="1.10.357.140">
    <property type="entry name" value="UbiA prenyltransferase"/>
    <property type="match status" value="1"/>
</dbReference>
<dbReference type="PIRSF" id="PIRSF005355">
    <property type="entry name" value="UBIAD1"/>
    <property type="match status" value="1"/>
</dbReference>
<dbReference type="OMA" id="QWIEGAR"/>
<evidence type="ECO:0000256" key="9">
    <source>
        <dbReference type="ARBA" id="ARBA00023128"/>
    </source>
</evidence>
<dbReference type="VEuPathDB" id="VectorBase:ASTEI07709"/>
<dbReference type="CDD" id="cd13962">
    <property type="entry name" value="PT_UbiA_UBIAD1"/>
    <property type="match status" value="1"/>
</dbReference>
<reference evidence="12" key="1">
    <citation type="journal article" date="2014" name="Genome Biol.">
        <title>Genome analysis of a major urban malaria vector mosquito, Anopheles stephensi.</title>
        <authorList>
            <person name="Jiang X."/>
            <person name="Peery A."/>
            <person name="Hall A.B."/>
            <person name="Sharma A."/>
            <person name="Chen X.G."/>
            <person name="Waterhouse R.M."/>
            <person name="Komissarov A."/>
            <person name="Riehle M.M."/>
            <person name="Shouche Y."/>
            <person name="Sharakhova M.V."/>
            <person name="Lawson D."/>
            <person name="Pakpour N."/>
            <person name="Arensburger P."/>
            <person name="Davidson V.L."/>
            <person name="Eiglmeier K."/>
            <person name="Emrich S."/>
            <person name="George P."/>
            <person name="Kennedy R.C."/>
            <person name="Mane S.P."/>
            <person name="Maslen G."/>
            <person name="Oringanje C."/>
            <person name="Qi Y."/>
            <person name="Settlage R."/>
            <person name="Tojo M."/>
            <person name="Tubio J.M."/>
            <person name="Unger M.F."/>
            <person name="Wang B."/>
            <person name="Vernick K.D."/>
            <person name="Ribeiro J.M."/>
            <person name="James A.A."/>
            <person name="Michel K."/>
            <person name="Riehle M.A."/>
            <person name="Luckhart S."/>
            <person name="Sharakhov I.V."/>
            <person name="Tu Z."/>
        </authorList>
    </citation>
    <scope>NUCLEOTIDE SEQUENCE [LARGE SCALE GENOMIC DNA]</scope>
    <source>
        <strain evidence="12">Indian</strain>
    </source>
</reference>
<keyword evidence="8" id="KW-1133">Transmembrane helix</keyword>
<evidence type="ECO:0000256" key="3">
    <source>
        <dbReference type="ARBA" id="ARBA00005985"/>
    </source>
</evidence>
<dbReference type="STRING" id="30069.A0A182YGX3"/>
<evidence type="ECO:0000256" key="4">
    <source>
        <dbReference type="ARBA" id="ARBA00022428"/>
    </source>
</evidence>
<dbReference type="UniPathway" id="UPA00079"/>
<keyword evidence="10" id="KW-0472">Membrane</keyword>
<dbReference type="GO" id="GO:0042371">
    <property type="term" value="P:vitamin K biosynthetic process"/>
    <property type="evidence" value="ECO:0007669"/>
    <property type="project" value="TreeGrafter"/>
</dbReference>
<dbReference type="EnsemblMetazoa" id="ASTEI07709-RA">
    <property type="protein sequence ID" value="ASTEI07709-PA"/>
    <property type="gene ID" value="ASTEI07709"/>
</dbReference>
<dbReference type="InterPro" id="IPR026046">
    <property type="entry name" value="UBIAD1"/>
</dbReference>
<dbReference type="PANTHER" id="PTHR13929:SF0">
    <property type="entry name" value="UBIA PRENYLTRANSFERASE DOMAIN-CONTAINING PROTEIN 1"/>
    <property type="match status" value="1"/>
</dbReference>
<evidence type="ECO:0000256" key="2">
    <source>
        <dbReference type="ARBA" id="ARBA00004863"/>
    </source>
</evidence>
<comment type="pathway">
    <text evidence="2">Quinol/quinone metabolism; menaquinone biosynthesis.</text>
</comment>
<dbReference type="InterPro" id="IPR000537">
    <property type="entry name" value="UbiA_prenyltransferase"/>
</dbReference>
<dbReference type="VEuPathDB" id="VectorBase:ASTEI20_032632"/>
<keyword evidence="4" id="KW-0474">Menaquinone biosynthesis</keyword>
<proteinExistence type="inferred from homology"/>